<dbReference type="Pfam" id="PF13343">
    <property type="entry name" value="SBP_bac_6"/>
    <property type="match status" value="1"/>
</dbReference>
<dbReference type="RefSeq" id="WP_262166843.1">
    <property type="nucleotide sequence ID" value="NZ_CP104965.1"/>
</dbReference>
<dbReference type="PANTHER" id="PTHR30006:SF2">
    <property type="entry name" value="ABC TRANSPORTER SUBSTRATE-BINDING PROTEIN"/>
    <property type="match status" value="1"/>
</dbReference>
<keyword evidence="4" id="KW-1185">Reference proteome</keyword>
<protein>
    <submittedName>
        <fullName evidence="3">ABC transporter substrate-binding protein</fullName>
    </submittedName>
</protein>
<evidence type="ECO:0000313" key="4">
    <source>
        <dbReference type="Proteomes" id="UP001061862"/>
    </source>
</evidence>
<dbReference type="EMBL" id="CP104965">
    <property type="protein sequence ID" value="UXN68809.1"/>
    <property type="molecule type" value="Genomic_DNA"/>
</dbReference>
<gene>
    <name evidence="3" type="ORF">N8A98_16365</name>
</gene>
<proteinExistence type="predicted"/>
<keyword evidence="1 2" id="KW-0732">Signal</keyword>
<accession>A0ABY6C994</accession>
<evidence type="ECO:0000313" key="3">
    <source>
        <dbReference type="EMBL" id="UXN68809.1"/>
    </source>
</evidence>
<dbReference type="SUPFAM" id="SSF53850">
    <property type="entry name" value="Periplasmic binding protein-like II"/>
    <property type="match status" value="1"/>
</dbReference>
<dbReference type="Proteomes" id="UP001061862">
    <property type="component" value="Chromosome"/>
</dbReference>
<organism evidence="3 4">
    <name type="scientific">Devosia neptuniae</name>
    <dbReference type="NCBI Taxonomy" id="191302"/>
    <lineage>
        <taxon>Bacteria</taxon>
        <taxon>Pseudomonadati</taxon>
        <taxon>Pseudomonadota</taxon>
        <taxon>Alphaproteobacteria</taxon>
        <taxon>Hyphomicrobiales</taxon>
        <taxon>Devosiaceae</taxon>
        <taxon>Devosia</taxon>
    </lineage>
</organism>
<evidence type="ECO:0000256" key="2">
    <source>
        <dbReference type="SAM" id="SignalP"/>
    </source>
</evidence>
<dbReference type="PANTHER" id="PTHR30006">
    <property type="entry name" value="THIAMINE-BINDING PERIPLASMIC PROTEIN-RELATED"/>
    <property type="match status" value="1"/>
</dbReference>
<feature type="signal peptide" evidence="2">
    <location>
        <begin position="1"/>
        <end position="27"/>
    </location>
</feature>
<dbReference type="Gene3D" id="3.40.190.10">
    <property type="entry name" value="Periplasmic binding protein-like II"/>
    <property type="match status" value="2"/>
</dbReference>
<sequence length="345" mass="38136">MNRRTFGKLVLGAGVLAPFHFVRPALAQPAPGDELVVGIWGGVQERIVREYVEKPLVEKYGCTVSYVLGGTGERRARAYAERGRPSFDVLYLNIFESRQAVADGVTQAPTDAVPQFENLYDMAKLGGYGVALNPVTIAYKGSKASAPITSWKDIWKDEWKGRIAWPTYPGAEGTAGLLMTSLAWGGDEKNLDLAFQKIQELKPFAALQTSADQAFQMFDQDIADLTIEFGSLSRKQSDTVNSDIAIADPTEGLCPAMNVACITEGARNQVLAEEWINLHLSEACMQAYMREAYYSPTVKNVAIPDDFKDKLLTPEQIGRMPAFDWEYVAQQQTAWSSRFNREIAG</sequence>
<name>A0ABY6C994_9HYPH</name>
<feature type="chain" id="PRO_5045228961" evidence="2">
    <location>
        <begin position="28"/>
        <end position="345"/>
    </location>
</feature>
<evidence type="ECO:0000256" key="1">
    <source>
        <dbReference type="ARBA" id="ARBA00022729"/>
    </source>
</evidence>
<reference evidence="3 4" key="1">
    <citation type="submission" date="2022-09" db="EMBL/GenBank/DDBJ databases">
        <title>Interaction between co-microsymbionts with complementary sets of symbiotic genes in legume-rhizobium systems.</title>
        <authorList>
            <person name="Safronova V."/>
            <person name="Sazanova A."/>
            <person name="Afonin A."/>
            <person name="Chirak E."/>
        </authorList>
    </citation>
    <scope>NUCLEOTIDE SEQUENCE [LARGE SCALE GENOMIC DNA]</scope>
    <source>
        <strain evidence="3 4">A18/4-1</strain>
    </source>
</reference>